<proteinExistence type="predicted"/>
<name>A0A5C7AUN0_9FLAO</name>
<reference evidence="2" key="1">
    <citation type="submission" date="2019-08" db="EMBL/GenBank/DDBJ databases">
        <title>Seonamhaeicola sediminis sp. nov., isolated from marine sediment.</title>
        <authorList>
            <person name="Cao W.R."/>
        </authorList>
    </citation>
    <scope>NUCLEOTIDE SEQUENCE [LARGE SCALE GENOMIC DNA]</scope>
    <source>
        <strain evidence="2">Gy8</strain>
    </source>
</reference>
<accession>A0A5C7AUN0</accession>
<gene>
    <name evidence="1" type="ORF">FUA26_07900</name>
</gene>
<keyword evidence="2" id="KW-1185">Reference proteome</keyword>
<evidence type="ECO:0000313" key="1">
    <source>
        <dbReference type="EMBL" id="TXE12111.1"/>
    </source>
</evidence>
<dbReference type="Proteomes" id="UP000321790">
    <property type="component" value="Unassembled WGS sequence"/>
</dbReference>
<dbReference type="AlphaFoldDB" id="A0A5C7AUN0"/>
<comment type="caution">
    <text evidence="1">The sequence shown here is derived from an EMBL/GenBank/DDBJ whole genome shotgun (WGS) entry which is preliminary data.</text>
</comment>
<organism evidence="1 2">
    <name type="scientific">Seonamhaeicola algicola</name>
    <dbReference type="NCBI Taxonomy" id="1719036"/>
    <lineage>
        <taxon>Bacteria</taxon>
        <taxon>Pseudomonadati</taxon>
        <taxon>Bacteroidota</taxon>
        <taxon>Flavobacteriia</taxon>
        <taxon>Flavobacteriales</taxon>
        <taxon>Flavobacteriaceae</taxon>
    </lineage>
</organism>
<dbReference type="InterPro" id="IPR018736">
    <property type="entry name" value="DUF2279_periplasmic_lipo"/>
</dbReference>
<dbReference type="OrthoDB" id="9803535at2"/>
<dbReference type="EMBL" id="VOSC01000019">
    <property type="protein sequence ID" value="TXE12111.1"/>
    <property type="molecule type" value="Genomic_DNA"/>
</dbReference>
<dbReference type="Pfam" id="PF10043">
    <property type="entry name" value="DUF2279"/>
    <property type="match status" value="1"/>
</dbReference>
<evidence type="ECO:0000313" key="2">
    <source>
        <dbReference type="Proteomes" id="UP000321790"/>
    </source>
</evidence>
<protein>
    <submittedName>
        <fullName evidence="1">DUF2279 domain-containing protein</fullName>
    </submittedName>
</protein>
<sequence>MLPFFLLVNVVFGQAEKPHFFKPSDTLNIPRRNLVVISEASLATVSLIGLNQLWYANYDKSKFHTINDNNEWLQMDKVGHVFTAYQIGSAGANLLKWSGVSKKDQLLYGATLGFSFLTAVEVLDGFSKEWGFSWGDVFANATGTGLYIGQALLWKEQRISLKYSFHQTAYASQNPSTLGANFSEQILKDYNGQTYWLSFNLHAFFKRSNLPKWLNIAVGYGAEGMLGNLKDIDNQLLTNKKPMRQFYLSFDVNLKNIKTKSPVLSSIFSVLNAIKIPFPALEFNKKGSVFHPFYY</sequence>